<evidence type="ECO:0000313" key="4">
    <source>
        <dbReference type="EMBL" id="CAE0750155.1"/>
    </source>
</evidence>
<accession>A0A7S4B0W3</accession>
<evidence type="ECO:0000256" key="1">
    <source>
        <dbReference type="ARBA" id="ARBA00022714"/>
    </source>
</evidence>
<dbReference type="InterPro" id="IPR036010">
    <property type="entry name" value="2Fe-2S_ferredoxin-like_sf"/>
</dbReference>
<evidence type="ECO:0000259" key="3">
    <source>
        <dbReference type="PROSITE" id="PS50106"/>
    </source>
</evidence>
<gene>
    <name evidence="4" type="ORF">PCAR00345_LOCUS2740</name>
</gene>
<dbReference type="InterPro" id="IPR012675">
    <property type="entry name" value="Beta-grasp_dom_sf"/>
</dbReference>
<keyword evidence="1" id="KW-0001">2Fe-2S</keyword>
<keyword evidence="2" id="KW-0411">Iron-sulfur</keyword>
<dbReference type="AlphaFoldDB" id="A0A7S4B0W3"/>
<evidence type="ECO:0000256" key="2">
    <source>
        <dbReference type="ARBA" id="ARBA00023014"/>
    </source>
</evidence>
<dbReference type="Pfam" id="PF00111">
    <property type="entry name" value="Fer2"/>
    <property type="match status" value="1"/>
</dbReference>
<feature type="domain" description="PDZ" evidence="3">
    <location>
        <begin position="120"/>
        <end position="229"/>
    </location>
</feature>
<dbReference type="EMBL" id="HBIZ01004859">
    <property type="protein sequence ID" value="CAE0750155.1"/>
    <property type="molecule type" value="Transcribed_RNA"/>
</dbReference>
<dbReference type="InterPro" id="IPR001041">
    <property type="entry name" value="2Fe-2S_ferredoxin-type"/>
</dbReference>
<keyword evidence="1" id="KW-0408">Iron</keyword>
<dbReference type="Gene3D" id="2.30.42.10">
    <property type="match status" value="1"/>
</dbReference>
<name>A0A7S4B0W3_CHRCT</name>
<dbReference type="InterPro" id="IPR001478">
    <property type="entry name" value="PDZ"/>
</dbReference>
<dbReference type="Gene3D" id="3.10.20.30">
    <property type="match status" value="1"/>
</dbReference>
<dbReference type="PROSITE" id="PS50106">
    <property type="entry name" value="PDZ"/>
    <property type="match status" value="1"/>
</dbReference>
<organism evidence="4">
    <name type="scientific">Chrysotila carterae</name>
    <name type="common">Marine alga</name>
    <name type="synonym">Syracosphaera carterae</name>
    <dbReference type="NCBI Taxonomy" id="13221"/>
    <lineage>
        <taxon>Eukaryota</taxon>
        <taxon>Haptista</taxon>
        <taxon>Haptophyta</taxon>
        <taxon>Prymnesiophyceae</taxon>
        <taxon>Isochrysidales</taxon>
        <taxon>Isochrysidaceae</taxon>
        <taxon>Chrysotila</taxon>
    </lineage>
</organism>
<dbReference type="GO" id="GO:0051537">
    <property type="term" value="F:2 iron, 2 sulfur cluster binding"/>
    <property type="evidence" value="ECO:0007669"/>
    <property type="project" value="UniProtKB-KW"/>
</dbReference>
<reference evidence="4" key="1">
    <citation type="submission" date="2021-01" db="EMBL/GenBank/DDBJ databases">
        <authorList>
            <person name="Corre E."/>
            <person name="Pelletier E."/>
            <person name="Niang G."/>
            <person name="Scheremetjew M."/>
            <person name="Finn R."/>
            <person name="Kale V."/>
            <person name="Holt S."/>
            <person name="Cochrane G."/>
            <person name="Meng A."/>
            <person name="Brown T."/>
            <person name="Cohen L."/>
        </authorList>
    </citation>
    <scope>NUCLEOTIDE SEQUENCE</scope>
    <source>
        <strain evidence="4">CCMP645</strain>
    </source>
</reference>
<protein>
    <recommendedName>
        <fullName evidence="3">PDZ domain-containing protein</fullName>
    </recommendedName>
</protein>
<proteinExistence type="predicted"/>
<sequence length="370" mass="38962">MAAIALLITAGASNGFTAKFFSSLTTHSYNPILHDARGQFRLHSAMAVQGFGACRTECLQRTSPPVLSATRTDQIDSSDSDEVDLGAADWALVTRRVRDPSNGRETTKSSLEAARSELEAVSLCVQLNGIESGLGIALEEVTGEGETISGDRRSGALVLVRALVPGGVAAASAAAAAANGESSILPGDSIVAVSNGRTTVSTEAVGYEELVRVLQSMTAEATTLTLTLKRVVERATADVTVVTAEGDEKEFRAYSGENLRMGLIRRGLAPNDMTAKRYDNKPAGTGDCGGNGLCCTCVVTVLSGNEHLSPATTSEKQVLRNGKRWRQSCRAKLQLAQGERVRLRIALGPRGESAARDAEAILGPEFRRGV</sequence>
<dbReference type="SUPFAM" id="SSF54292">
    <property type="entry name" value="2Fe-2S ferredoxin-like"/>
    <property type="match status" value="1"/>
</dbReference>
<dbReference type="InterPro" id="IPR036034">
    <property type="entry name" value="PDZ_sf"/>
</dbReference>
<keyword evidence="1" id="KW-0479">Metal-binding</keyword>